<feature type="region of interest" description="Disordered" evidence="5">
    <location>
        <begin position="210"/>
        <end position="252"/>
    </location>
</feature>
<feature type="compositionally biased region" description="Basic and acidic residues" evidence="5">
    <location>
        <begin position="241"/>
        <end position="251"/>
    </location>
</feature>
<evidence type="ECO:0000256" key="4">
    <source>
        <dbReference type="ARBA" id="ARBA00023242"/>
    </source>
</evidence>
<dbReference type="STRING" id="42514.ENSPNAP00000037407"/>
<feature type="compositionally biased region" description="Polar residues" evidence="5">
    <location>
        <begin position="605"/>
        <end position="617"/>
    </location>
</feature>
<name>A0A3B4ELQ8_PYGNA</name>
<feature type="region of interest" description="Disordered" evidence="5">
    <location>
        <begin position="1405"/>
        <end position="1433"/>
    </location>
</feature>
<keyword evidence="3" id="KW-0804">Transcription</keyword>
<dbReference type="GO" id="GO:0005634">
    <property type="term" value="C:nucleus"/>
    <property type="evidence" value="ECO:0007669"/>
    <property type="project" value="TreeGrafter"/>
</dbReference>
<dbReference type="InterPro" id="IPR017956">
    <property type="entry name" value="AT_hook_DNA-bd_motif"/>
</dbReference>
<feature type="compositionally biased region" description="Polar residues" evidence="5">
    <location>
        <begin position="529"/>
        <end position="538"/>
    </location>
</feature>
<dbReference type="SMART" id="SM00384">
    <property type="entry name" value="AT_hook"/>
    <property type="match status" value="3"/>
</dbReference>
<keyword evidence="7" id="KW-1185">Reference proteome</keyword>
<feature type="compositionally biased region" description="Low complexity" evidence="5">
    <location>
        <begin position="395"/>
        <end position="406"/>
    </location>
</feature>
<feature type="compositionally biased region" description="Basic and acidic residues" evidence="5">
    <location>
        <begin position="560"/>
        <end position="571"/>
    </location>
</feature>
<protein>
    <submittedName>
        <fullName evidence="6">Uncharacterized protein</fullName>
    </submittedName>
</protein>
<reference evidence="6 7" key="1">
    <citation type="submission" date="2020-10" db="EMBL/GenBank/DDBJ databases">
        <title>Pygocentrus nattereri (red-bellied piranha) genome, fPygNat1, primary haplotype.</title>
        <authorList>
            <person name="Myers G."/>
            <person name="Meyer A."/>
            <person name="Karagic N."/>
            <person name="Pippel M."/>
            <person name="Winkler S."/>
            <person name="Tracey A."/>
            <person name="Wood J."/>
            <person name="Formenti G."/>
            <person name="Howe K."/>
            <person name="Fedrigo O."/>
            <person name="Jarvis E.D."/>
        </authorList>
    </citation>
    <scope>NUCLEOTIDE SEQUENCE [LARGE SCALE GENOMIC DNA]</scope>
</reference>
<reference evidence="6" key="2">
    <citation type="submission" date="2025-08" db="UniProtKB">
        <authorList>
            <consortium name="Ensembl"/>
        </authorList>
    </citation>
    <scope>IDENTIFICATION</scope>
</reference>
<dbReference type="Ensembl" id="ENSPNAT00000040844.2">
    <property type="protein sequence ID" value="ENSPNAP00000037407.2"/>
    <property type="gene ID" value="ENSPNAG00000029111.2"/>
</dbReference>
<evidence type="ECO:0000256" key="1">
    <source>
        <dbReference type="ARBA" id="ARBA00023015"/>
    </source>
</evidence>
<evidence type="ECO:0000256" key="2">
    <source>
        <dbReference type="ARBA" id="ARBA00023125"/>
    </source>
</evidence>
<dbReference type="Proteomes" id="UP001501920">
    <property type="component" value="Chromosome 22"/>
</dbReference>
<evidence type="ECO:0000313" key="6">
    <source>
        <dbReference type="Ensembl" id="ENSPNAP00000037407.2"/>
    </source>
</evidence>
<evidence type="ECO:0000313" key="7">
    <source>
        <dbReference type="Proteomes" id="UP001501920"/>
    </source>
</evidence>
<accession>A0A3B4ELQ8</accession>
<feature type="compositionally biased region" description="Polar residues" evidence="5">
    <location>
        <begin position="347"/>
        <end position="358"/>
    </location>
</feature>
<feature type="compositionally biased region" description="Basic and acidic residues" evidence="5">
    <location>
        <begin position="539"/>
        <end position="550"/>
    </location>
</feature>
<dbReference type="PANTHER" id="PTHR21545:SF10">
    <property type="entry name" value="LIGAND-DEPENDENT NUCLEAR RECEPTOR COREPRESSOR-LIKE PROTEIN"/>
    <property type="match status" value="1"/>
</dbReference>
<proteinExistence type="predicted"/>
<feature type="region of interest" description="Disordered" evidence="5">
    <location>
        <begin position="760"/>
        <end position="792"/>
    </location>
</feature>
<feature type="region of interest" description="Disordered" evidence="5">
    <location>
        <begin position="322"/>
        <end position="414"/>
    </location>
</feature>
<feature type="compositionally biased region" description="Basic and acidic residues" evidence="5">
    <location>
        <begin position="359"/>
        <end position="381"/>
    </location>
</feature>
<keyword evidence="1" id="KW-0805">Transcription regulation</keyword>
<sequence>MEEEKEEPEEWRGTVLEKVLSSLCSYHRTLLFRILQDMREHYSVVLALRDAHRRMAKTELFCCSAEGKSPSDPLTCSLGNCTAAGCASCLTACGIRTCAHTSICICMKTLSGLTCQNLAPGCVSKVICPSSAVCCAHHKILVCQHQRNSESVCIAHASNVLSVHIKHPSTPNSCLTCRSPSPPPLSPKPVDVECKTGDQTVSCKGEEFAALSKPPPLLPHQTEAEDEDKVPQSGEAATSLVKDDSQDDKHHCGSFLGDLMDKFTEKLKNIQPPEREQTAQTAHAGQNSKACDDTQLTEIITTVLHSSSDKEYDLKELFEQRMAAEQSSPQTRSRRRQEVLAAMSKSPDLSASRRQSLQIKRDLARLDPSAHRKKLGLDKSKCPKNAQAHNEPSEESTSPESLSEMEPVNKFSDTQNSELCRLTSEPRNLQEENQPAVLPGIPHCNDIDLSQMDMADTKAIAKSHQDKSQMFQPIGKIERSRRNIVRPQRFSSYVTEPRKMYYAACFSESIFIKHSPNSNSTTKHDSAKINMSTETDTEYSIKTETQDRMMHPSSHTSTDSPKKRSCEDKSGENGQAKQNPRAKHQEDYTTPTKRLKSCGGKGIVESQSPGLIQGQSTDIGSLEDTKECSLKYVSPIKLMLVSPVKGENGIKYTLKAADSGTNSCAEMFDPCVEASWAGSTINEQALDKDLQTDSVQDVEFGGTTIKLSEEVVCTDKTDLISHGIGTGEALPAVQETSLVKRRPGRPKKFRPQIEKAVKRPIGRPPKSKAGDPNSMNGTNVINHTVSEKSSEDDVNKSLKITIMYGRSRKARRVVSEDMGHLSTNQPAYDILGSGVSAEANISGDSMLNTAKNQLEDLSFVIPVEDRKGCVHSSSNIKCQKQSDLTGTRKPGRPPKVKISGISVTVTTVSPRQRKIHMKRDMKDSPPQRRALLMEFEPSKKNTTISEHTGGAFRDGVGTMEESTESPGTSFVPVRHSVRERKPSIHLLHSVATARSFNRSNALVCRSHKLLMSKTNHQAHQRRPKVAANNALSKKKVSHMKNVVRFSGVSLDSIFASNDSLKWWPISASYETISEELGRRIRLMSDTWVSDVSEVKKSEVIKTKQNPIPCEKVTSSDKRSSVVKILFERNYSMEKVCSWFMQTTETQSLAIVKNANARNPFEISHYNSIRSTCREDVCPSSQADRLRKHVKKFAKIVPKSPRMHRQEQAAMYKPRRSFAKQYLFSPSKVTLMYTDGQKTSRSCGSWGIYRTALLRARSKFKTMAKKSSLSEVEYKSHLGISCETTGLSKEIPASEKKVQNASDISESKLHKVEASEKTIGITGISKEETISSKAWSPETLKECRVFLKKINSSSTKSVTGECNICTVKFNISPGGCDVSMEQKSSETTKLEKTSSPRKSILFQMNQKMSEKKRRSSRTSELPPAKMTRQSRSSRGVLGARWCDFVLGPSK</sequence>
<evidence type="ECO:0000256" key="3">
    <source>
        <dbReference type="ARBA" id="ARBA00023163"/>
    </source>
</evidence>
<feature type="region of interest" description="Disordered" evidence="5">
    <location>
        <begin position="513"/>
        <end position="617"/>
    </location>
</feature>
<dbReference type="PANTHER" id="PTHR21545">
    <property type="entry name" value="TRANSCRIPTION FACTOR MLR1/2"/>
    <property type="match status" value="1"/>
</dbReference>
<dbReference type="GO" id="GO:0003677">
    <property type="term" value="F:DNA binding"/>
    <property type="evidence" value="ECO:0007669"/>
    <property type="project" value="UniProtKB-KW"/>
</dbReference>
<keyword evidence="4" id="KW-0539">Nucleus</keyword>
<feature type="compositionally biased region" description="Polar residues" evidence="5">
    <location>
        <begin position="773"/>
        <end position="784"/>
    </location>
</feature>
<dbReference type="Pfam" id="PF15090">
    <property type="entry name" value="DUF4553"/>
    <property type="match status" value="1"/>
</dbReference>
<organism evidence="6 7">
    <name type="scientific">Pygocentrus nattereri</name>
    <name type="common">Red-bellied piranha</name>
    <dbReference type="NCBI Taxonomy" id="42514"/>
    <lineage>
        <taxon>Eukaryota</taxon>
        <taxon>Metazoa</taxon>
        <taxon>Chordata</taxon>
        <taxon>Craniata</taxon>
        <taxon>Vertebrata</taxon>
        <taxon>Euteleostomi</taxon>
        <taxon>Actinopterygii</taxon>
        <taxon>Neopterygii</taxon>
        <taxon>Teleostei</taxon>
        <taxon>Ostariophysi</taxon>
        <taxon>Characiformes</taxon>
        <taxon>Characoidei</taxon>
        <taxon>Pygocentrus</taxon>
    </lineage>
</organism>
<dbReference type="InterPro" id="IPR028104">
    <property type="entry name" value="DUF4553"/>
</dbReference>
<dbReference type="GO" id="GO:0006357">
    <property type="term" value="P:regulation of transcription by RNA polymerase II"/>
    <property type="evidence" value="ECO:0007669"/>
    <property type="project" value="TreeGrafter"/>
</dbReference>
<reference evidence="6" key="3">
    <citation type="submission" date="2025-09" db="UniProtKB">
        <authorList>
            <consortium name="Ensembl"/>
        </authorList>
    </citation>
    <scope>IDENTIFICATION</scope>
</reference>
<dbReference type="OrthoDB" id="9941983at2759"/>
<dbReference type="GeneTree" id="ENSGT00940000154965"/>
<evidence type="ECO:0000256" key="5">
    <source>
        <dbReference type="SAM" id="MobiDB-lite"/>
    </source>
</evidence>
<keyword evidence="2" id="KW-0238">DNA-binding</keyword>